<dbReference type="AlphaFoldDB" id="A0A2B4SLC9"/>
<evidence type="ECO:0000313" key="4">
    <source>
        <dbReference type="Proteomes" id="UP000225706"/>
    </source>
</evidence>
<gene>
    <name evidence="3" type="ORF">AWC38_SpisGene5973</name>
</gene>
<accession>A0A2B4SLC9</accession>
<evidence type="ECO:0000313" key="3">
    <source>
        <dbReference type="EMBL" id="PFX29292.1"/>
    </source>
</evidence>
<reference evidence="4" key="1">
    <citation type="journal article" date="2017" name="bioRxiv">
        <title>Comparative analysis of the genomes of Stylophora pistillata and Acropora digitifera provides evidence for extensive differences between species of corals.</title>
        <authorList>
            <person name="Voolstra C.R."/>
            <person name="Li Y."/>
            <person name="Liew Y.J."/>
            <person name="Baumgarten S."/>
            <person name="Zoccola D."/>
            <person name="Flot J.-F."/>
            <person name="Tambutte S."/>
            <person name="Allemand D."/>
            <person name="Aranda M."/>
        </authorList>
    </citation>
    <scope>NUCLEOTIDE SEQUENCE [LARGE SCALE GENOMIC DNA]</scope>
</reference>
<organism evidence="3 4">
    <name type="scientific">Stylophora pistillata</name>
    <name type="common">Smooth cauliflower coral</name>
    <dbReference type="NCBI Taxonomy" id="50429"/>
    <lineage>
        <taxon>Eukaryota</taxon>
        <taxon>Metazoa</taxon>
        <taxon>Cnidaria</taxon>
        <taxon>Anthozoa</taxon>
        <taxon>Hexacorallia</taxon>
        <taxon>Scleractinia</taxon>
        <taxon>Astrocoeniina</taxon>
        <taxon>Pocilloporidae</taxon>
        <taxon>Stylophora</taxon>
    </lineage>
</organism>
<feature type="region of interest" description="Disordered" evidence="2">
    <location>
        <begin position="308"/>
        <end position="334"/>
    </location>
</feature>
<evidence type="ECO:0000256" key="1">
    <source>
        <dbReference type="SAM" id="Coils"/>
    </source>
</evidence>
<protein>
    <submittedName>
        <fullName evidence="3">Uncharacterized protein</fullName>
    </submittedName>
</protein>
<dbReference type="EMBL" id="LSMT01000068">
    <property type="protein sequence ID" value="PFX29292.1"/>
    <property type="molecule type" value="Genomic_DNA"/>
</dbReference>
<proteinExistence type="predicted"/>
<sequence length="519" mass="60105">MTDTIDMDYQRVSLDAFNGDESIELVNSSLETNTSNQATELERNDIVEAQVLPKNTKGRLYFSNQEGLDVSRNKVQSRPKIDEQIKGHMTTLSEILANPQFADFHEIVKEVNEKLLVAIDYAAKNSTSLNAVTELLGSCFAVVLEACHGVADKFELSHDTVEALADFKRCERERFDLLKKTEMDRALEKREEGVILLEQAMTKGKEDVKRVLERQKRTEEAQTLQKFLKKSDELDQEINREIEELKLMSDNCEGDVAKIVESLDTLHQSAEIALKNYTEKDKELCQKLQTNRQDQEELQRRLNALKEQEQRLEEERDREKKTQQKADKTAEEAEKELEKWRQQIRELQDRCQAALHVMEEFKDGSSKLMDASVESKRKEEHELHTLDIMAHRRLRDATAAAAIECKQHIEDCDKNLKFLKDTITSLKADRKAKAKSALKVVVDEIVEKLKKYEESYSEYKQTKAENNHKFGVYTKDMQNLDERLTVLGEMVEAFDEIYLRVQKEVNALWEGEDFSSLED</sequence>
<keyword evidence="4" id="KW-1185">Reference proteome</keyword>
<name>A0A2B4SLC9_STYPI</name>
<evidence type="ECO:0000256" key="2">
    <source>
        <dbReference type="SAM" id="MobiDB-lite"/>
    </source>
</evidence>
<keyword evidence="1" id="KW-0175">Coiled coil</keyword>
<dbReference type="Proteomes" id="UP000225706">
    <property type="component" value="Unassembled WGS sequence"/>
</dbReference>
<feature type="coiled-coil region" evidence="1">
    <location>
        <begin position="224"/>
        <end position="251"/>
    </location>
</feature>
<comment type="caution">
    <text evidence="3">The sequence shown here is derived from an EMBL/GenBank/DDBJ whole genome shotgun (WGS) entry which is preliminary data.</text>
</comment>
<feature type="coiled-coil region" evidence="1">
    <location>
        <begin position="409"/>
        <end position="469"/>
    </location>
</feature>
<dbReference type="OrthoDB" id="5974595at2759"/>